<name>X1N5S6_9ZZZZ</name>
<feature type="non-terminal residue" evidence="1">
    <location>
        <position position="114"/>
    </location>
</feature>
<evidence type="ECO:0000313" key="1">
    <source>
        <dbReference type="EMBL" id="GAI22205.1"/>
    </source>
</evidence>
<reference evidence="1" key="1">
    <citation type="journal article" date="2014" name="Front. Microbiol.">
        <title>High frequency of phylogenetically diverse reductive dehalogenase-homologous genes in deep subseafloor sedimentary metagenomes.</title>
        <authorList>
            <person name="Kawai M."/>
            <person name="Futagami T."/>
            <person name="Toyoda A."/>
            <person name="Takaki Y."/>
            <person name="Nishi S."/>
            <person name="Hori S."/>
            <person name="Arai W."/>
            <person name="Tsubouchi T."/>
            <person name="Morono Y."/>
            <person name="Uchiyama I."/>
            <person name="Ito T."/>
            <person name="Fujiyama A."/>
            <person name="Inagaki F."/>
            <person name="Takami H."/>
        </authorList>
    </citation>
    <scope>NUCLEOTIDE SEQUENCE</scope>
    <source>
        <strain evidence="1">Expedition CK06-06</strain>
    </source>
</reference>
<organism evidence="1">
    <name type="scientific">marine sediment metagenome</name>
    <dbReference type="NCBI Taxonomy" id="412755"/>
    <lineage>
        <taxon>unclassified sequences</taxon>
        <taxon>metagenomes</taxon>
        <taxon>ecological metagenomes</taxon>
    </lineage>
</organism>
<gene>
    <name evidence="1" type="ORF">S06H3_25534</name>
</gene>
<sequence length="114" mass="12786">MSGTWATTKTVYSVSNGYIYADYSGNDLDPEMYNEITFKAVDTYAKTNLSIQWQSEIAYLNTQYYLTATNDGSQNLIIQFTPADADGYLTFNQALVSSVTNDFTFIITNRSYGS</sequence>
<accession>X1N5S6</accession>
<comment type="caution">
    <text evidence="1">The sequence shown here is derived from an EMBL/GenBank/DDBJ whole genome shotgun (WGS) entry which is preliminary data.</text>
</comment>
<proteinExistence type="predicted"/>
<dbReference type="AlphaFoldDB" id="X1N5S6"/>
<dbReference type="EMBL" id="BARV01014707">
    <property type="protein sequence ID" value="GAI22205.1"/>
    <property type="molecule type" value="Genomic_DNA"/>
</dbReference>
<protein>
    <submittedName>
        <fullName evidence="1">Uncharacterized protein</fullName>
    </submittedName>
</protein>